<gene>
    <name evidence="2" type="ORF">ENX73_04730</name>
</gene>
<keyword evidence="1" id="KW-0057">Aromatic amino acid biosynthesis</keyword>
<comment type="catalytic activity">
    <reaction evidence="1">
        <text>chorismate = prephenate</text>
        <dbReference type="Rhea" id="RHEA:13897"/>
        <dbReference type="ChEBI" id="CHEBI:29748"/>
        <dbReference type="ChEBI" id="CHEBI:29934"/>
        <dbReference type="EC" id="5.4.99.5"/>
    </reaction>
</comment>
<dbReference type="SUPFAM" id="SSF55298">
    <property type="entry name" value="YjgF-like"/>
    <property type="match status" value="1"/>
</dbReference>
<dbReference type="InterPro" id="IPR035959">
    <property type="entry name" value="RutC-like_sf"/>
</dbReference>
<dbReference type="EMBL" id="DTPE01000190">
    <property type="protein sequence ID" value="HGE75411.1"/>
    <property type="molecule type" value="Genomic_DNA"/>
</dbReference>
<evidence type="ECO:0000256" key="1">
    <source>
        <dbReference type="PROSITE-ProRule" id="PRU00514"/>
    </source>
</evidence>
<dbReference type="PANTHER" id="PTHR21164:SF0">
    <property type="entry name" value="CHORISMATE MUTASE AROH"/>
    <property type="match status" value="1"/>
</dbReference>
<dbReference type="PROSITE" id="PS51167">
    <property type="entry name" value="CHORISMATE_MUT_1"/>
    <property type="match status" value="1"/>
</dbReference>
<dbReference type="Gene3D" id="3.30.1330.40">
    <property type="entry name" value="RutC-like"/>
    <property type="match status" value="1"/>
</dbReference>
<dbReference type="EC" id="5.4.99.5" evidence="1"/>
<dbReference type="GO" id="GO:0008652">
    <property type="term" value="P:amino acid biosynthetic process"/>
    <property type="evidence" value="ECO:0007669"/>
    <property type="project" value="UniProtKB-UniRule"/>
</dbReference>
<dbReference type="GO" id="GO:0046417">
    <property type="term" value="P:chorismate metabolic process"/>
    <property type="evidence" value="ECO:0007669"/>
    <property type="project" value="TreeGrafter"/>
</dbReference>
<keyword evidence="1" id="KW-0413">Isomerase</keyword>
<dbReference type="GO" id="GO:0004106">
    <property type="term" value="F:chorismate mutase activity"/>
    <property type="evidence" value="ECO:0007669"/>
    <property type="project" value="UniProtKB-EC"/>
</dbReference>
<name>A0A7V3RF21_9BACT</name>
<reference evidence="2" key="1">
    <citation type="journal article" date="2020" name="mSystems">
        <title>Genome- and Community-Level Interaction Insights into Carbon Utilization and Element Cycling Functions of Hydrothermarchaeota in Hydrothermal Sediment.</title>
        <authorList>
            <person name="Zhou Z."/>
            <person name="Liu Y."/>
            <person name="Xu W."/>
            <person name="Pan J."/>
            <person name="Luo Z.H."/>
            <person name="Li M."/>
        </authorList>
    </citation>
    <scope>NUCLEOTIDE SEQUENCE [LARGE SCALE GENOMIC DNA]</scope>
    <source>
        <strain evidence="2">SpSt-966</strain>
    </source>
</reference>
<proteinExistence type="predicted"/>
<evidence type="ECO:0000313" key="2">
    <source>
        <dbReference type="EMBL" id="HGE75411.1"/>
    </source>
</evidence>
<dbReference type="Pfam" id="PF07736">
    <property type="entry name" value="CM_1"/>
    <property type="match status" value="1"/>
</dbReference>
<organism evidence="2">
    <name type="scientific">Mesoaciditoga lauensis</name>
    <dbReference type="NCBI Taxonomy" id="1495039"/>
    <lineage>
        <taxon>Bacteria</taxon>
        <taxon>Thermotogati</taxon>
        <taxon>Thermotogota</taxon>
        <taxon>Thermotogae</taxon>
        <taxon>Mesoaciditogales</taxon>
        <taxon>Mesoaciditogaceae</taxon>
        <taxon>Mesoaciditoga</taxon>
    </lineage>
</organism>
<dbReference type="AlphaFoldDB" id="A0A7V3RF21"/>
<keyword evidence="1" id="KW-0028">Amino-acid biosynthesis</keyword>
<comment type="caution">
    <text evidence="2">The sequence shown here is derived from an EMBL/GenBank/DDBJ whole genome shotgun (WGS) entry which is preliminary data.</text>
</comment>
<dbReference type="GO" id="GO:0009073">
    <property type="term" value="P:aromatic amino acid family biosynthetic process"/>
    <property type="evidence" value="ECO:0007669"/>
    <property type="project" value="UniProtKB-UniRule"/>
</dbReference>
<dbReference type="InterPro" id="IPR008243">
    <property type="entry name" value="Chorismate_mutase_AroH"/>
</dbReference>
<accession>A0A7V3RF21</accession>
<dbReference type="PANTHER" id="PTHR21164">
    <property type="entry name" value="CHORISMATE MUTASE"/>
    <property type="match status" value="1"/>
</dbReference>
<protein>
    <recommendedName>
        <fullName evidence="1">chorismate mutase</fullName>
        <ecNumber evidence="1">5.4.99.5</ecNumber>
    </recommendedName>
</protein>
<sequence length="116" mass="12822">MKSLKAIRGAIFVDEDTPEEIKRRTLQLMEKIYTANSMGDEEVVAVVFSVTKGIRSFNPATAFRESGHDLPLMCLQEADFEGAPLMVVRVMILANSEKSVNVYENGALSLKNGGRK</sequence>